<dbReference type="AlphaFoldDB" id="A0A9J6G5X3"/>
<protein>
    <submittedName>
        <fullName evidence="2">Uncharacterized protein</fullName>
    </submittedName>
</protein>
<keyword evidence="1" id="KW-1133">Transmembrane helix</keyword>
<name>A0A9J6G5X3_HAELO</name>
<reference evidence="2 3" key="1">
    <citation type="journal article" date="2020" name="Cell">
        <title>Large-Scale Comparative Analyses of Tick Genomes Elucidate Their Genetic Diversity and Vector Capacities.</title>
        <authorList>
            <consortium name="Tick Genome and Microbiome Consortium (TIGMIC)"/>
            <person name="Jia N."/>
            <person name="Wang J."/>
            <person name="Shi W."/>
            <person name="Du L."/>
            <person name="Sun Y."/>
            <person name="Zhan W."/>
            <person name="Jiang J.F."/>
            <person name="Wang Q."/>
            <person name="Zhang B."/>
            <person name="Ji P."/>
            <person name="Bell-Sakyi L."/>
            <person name="Cui X.M."/>
            <person name="Yuan T.T."/>
            <person name="Jiang B.G."/>
            <person name="Yang W.F."/>
            <person name="Lam T.T."/>
            <person name="Chang Q.C."/>
            <person name="Ding S.J."/>
            <person name="Wang X.J."/>
            <person name="Zhu J.G."/>
            <person name="Ruan X.D."/>
            <person name="Zhao L."/>
            <person name="Wei J.T."/>
            <person name="Ye R.Z."/>
            <person name="Que T.C."/>
            <person name="Du C.H."/>
            <person name="Zhou Y.H."/>
            <person name="Cheng J.X."/>
            <person name="Dai P.F."/>
            <person name="Guo W.B."/>
            <person name="Han X.H."/>
            <person name="Huang E.J."/>
            <person name="Li L.F."/>
            <person name="Wei W."/>
            <person name="Gao Y.C."/>
            <person name="Liu J.Z."/>
            <person name="Shao H.Z."/>
            <person name="Wang X."/>
            <person name="Wang C.C."/>
            <person name="Yang T.C."/>
            <person name="Huo Q.B."/>
            <person name="Li W."/>
            <person name="Chen H.Y."/>
            <person name="Chen S.E."/>
            <person name="Zhou L.G."/>
            <person name="Ni X.B."/>
            <person name="Tian J.H."/>
            <person name="Sheng Y."/>
            <person name="Liu T."/>
            <person name="Pan Y.S."/>
            <person name="Xia L.Y."/>
            <person name="Li J."/>
            <person name="Zhao F."/>
            <person name="Cao W.C."/>
        </authorList>
    </citation>
    <scope>NUCLEOTIDE SEQUENCE [LARGE SCALE GENOMIC DNA]</scope>
    <source>
        <strain evidence="2">HaeL-2018</strain>
    </source>
</reference>
<dbReference type="VEuPathDB" id="VectorBase:HLOH_059240"/>
<keyword evidence="1" id="KW-0472">Membrane</keyword>
<organism evidence="2 3">
    <name type="scientific">Haemaphysalis longicornis</name>
    <name type="common">Bush tick</name>
    <dbReference type="NCBI Taxonomy" id="44386"/>
    <lineage>
        <taxon>Eukaryota</taxon>
        <taxon>Metazoa</taxon>
        <taxon>Ecdysozoa</taxon>
        <taxon>Arthropoda</taxon>
        <taxon>Chelicerata</taxon>
        <taxon>Arachnida</taxon>
        <taxon>Acari</taxon>
        <taxon>Parasitiformes</taxon>
        <taxon>Ixodida</taxon>
        <taxon>Ixodoidea</taxon>
        <taxon>Ixodidae</taxon>
        <taxon>Haemaphysalinae</taxon>
        <taxon>Haemaphysalis</taxon>
    </lineage>
</organism>
<gene>
    <name evidence="2" type="ORF">HPB48_006739</name>
</gene>
<dbReference type="OrthoDB" id="6511134at2759"/>
<feature type="transmembrane region" description="Helical" evidence="1">
    <location>
        <begin position="16"/>
        <end position="37"/>
    </location>
</feature>
<keyword evidence="1" id="KW-0812">Transmembrane</keyword>
<evidence type="ECO:0000313" key="3">
    <source>
        <dbReference type="Proteomes" id="UP000821853"/>
    </source>
</evidence>
<evidence type="ECO:0000256" key="1">
    <source>
        <dbReference type="SAM" id="Phobius"/>
    </source>
</evidence>
<accession>A0A9J6G5X3</accession>
<evidence type="ECO:0000313" key="2">
    <source>
        <dbReference type="EMBL" id="KAH9370343.1"/>
    </source>
</evidence>
<dbReference type="OMA" id="MPLNPAY"/>
<proteinExistence type="predicted"/>
<dbReference type="Proteomes" id="UP000821853">
    <property type="component" value="Chromosome 3"/>
</dbReference>
<keyword evidence="3" id="KW-1185">Reference proteome</keyword>
<sequence>MLGPWVTYSAQKRPRTIALALVLISAVSLTVLCILCCRRPRRKSLCLATAALPAAALRTTQDAQGIIHPDVAFRVLGEASGAAAPHSERLKPAESSSRVITPLRPLSPAYQPTQPVSVRSTPCHRGALELTLPPGYIAQREAKLASS</sequence>
<comment type="caution">
    <text evidence="2">The sequence shown here is derived from an EMBL/GenBank/DDBJ whole genome shotgun (WGS) entry which is preliminary data.</text>
</comment>
<dbReference type="EMBL" id="JABSTR010000005">
    <property type="protein sequence ID" value="KAH9370343.1"/>
    <property type="molecule type" value="Genomic_DNA"/>
</dbReference>